<accession>A0ABY6IHQ2</accession>
<evidence type="ECO:0000313" key="3">
    <source>
        <dbReference type="Proteomes" id="UP001163878"/>
    </source>
</evidence>
<sequence length="259" mass="27584">MLEAASGTPSLTWAPVLAPLARCTRVVAYDRAGLGASDPVHRLSLDSAVEDLAALLSRAGDGPCVVVGHSWGGLLAQLVAWAEPGLVAGLVLLDPAHEEFQPWLGRVAEGMHARQLAARTALRLTGRSRHRHALREAARTADDPRVRDLLVDAWLAASGGRQQVRSAVGENRMINEAAAEIRRRRAASSLPDVPVTVLSASRGMPDGMRRRWTELQKSVALSAPAGEHSVVPAAGHHFHSSRPDVVTQAVLDVLARAGR</sequence>
<dbReference type="EMBL" id="CP107567">
    <property type="protein sequence ID" value="UYQ66545.1"/>
    <property type="molecule type" value="Genomic_DNA"/>
</dbReference>
<feature type="domain" description="AB hydrolase-1" evidence="1">
    <location>
        <begin position="7"/>
        <end position="248"/>
    </location>
</feature>
<evidence type="ECO:0000313" key="2">
    <source>
        <dbReference type="EMBL" id="UYQ66545.1"/>
    </source>
</evidence>
<dbReference type="Proteomes" id="UP001163878">
    <property type="component" value="Chromosome"/>
</dbReference>
<dbReference type="PANTHER" id="PTHR43798:SF33">
    <property type="entry name" value="HYDROLASE, PUTATIVE (AFU_ORTHOLOGUE AFUA_2G14860)-RELATED"/>
    <property type="match status" value="1"/>
</dbReference>
<dbReference type="Gene3D" id="3.40.50.1820">
    <property type="entry name" value="alpha/beta hydrolase"/>
    <property type="match status" value="1"/>
</dbReference>
<reference evidence="2" key="1">
    <citation type="submission" date="2022-10" db="EMBL/GenBank/DDBJ databases">
        <title>Cytochrome P450 Catalyzes Benzene Ring Formation in the Biosynthesis of Trialkyl-Substituted Aromatic Polyketides.</title>
        <authorList>
            <person name="Zhao E."/>
            <person name="Ge H."/>
        </authorList>
    </citation>
    <scope>NUCLEOTIDE SEQUENCE</scope>
    <source>
        <strain evidence="2">NA0869</strain>
    </source>
</reference>
<protein>
    <submittedName>
        <fullName evidence="2">Alpha/beta hydrolase</fullName>
    </submittedName>
</protein>
<organism evidence="2 3">
    <name type="scientific">Streptomyces peucetius</name>
    <dbReference type="NCBI Taxonomy" id="1950"/>
    <lineage>
        <taxon>Bacteria</taxon>
        <taxon>Bacillati</taxon>
        <taxon>Actinomycetota</taxon>
        <taxon>Actinomycetes</taxon>
        <taxon>Kitasatosporales</taxon>
        <taxon>Streptomycetaceae</taxon>
        <taxon>Streptomyces</taxon>
    </lineage>
</organism>
<keyword evidence="3" id="KW-1185">Reference proteome</keyword>
<gene>
    <name evidence="2" type="ORF">OGH68_15975</name>
</gene>
<dbReference type="InterPro" id="IPR029058">
    <property type="entry name" value="AB_hydrolase_fold"/>
</dbReference>
<dbReference type="InterPro" id="IPR000073">
    <property type="entry name" value="AB_hydrolase_1"/>
</dbReference>
<dbReference type="SUPFAM" id="SSF53474">
    <property type="entry name" value="alpha/beta-Hydrolases"/>
    <property type="match status" value="1"/>
</dbReference>
<dbReference type="PANTHER" id="PTHR43798">
    <property type="entry name" value="MONOACYLGLYCEROL LIPASE"/>
    <property type="match status" value="1"/>
</dbReference>
<proteinExistence type="predicted"/>
<name>A0ABY6IHQ2_STRPE</name>
<dbReference type="InterPro" id="IPR050266">
    <property type="entry name" value="AB_hydrolase_sf"/>
</dbReference>
<dbReference type="PRINTS" id="PR00111">
    <property type="entry name" value="ABHYDROLASE"/>
</dbReference>
<keyword evidence="2" id="KW-0378">Hydrolase</keyword>
<dbReference type="GO" id="GO:0016787">
    <property type="term" value="F:hydrolase activity"/>
    <property type="evidence" value="ECO:0007669"/>
    <property type="project" value="UniProtKB-KW"/>
</dbReference>
<evidence type="ECO:0000259" key="1">
    <source>
        <dbReference type="Pfam" id="PF12697"/>
    </source>
</evidence>
<dbReference type="Pfam" id="PF12697">
    <property type="entry name" value="Abhydrolase_6"/>
    <property type="match status" value="1"/>
</dbReference>